<accession>D2V210</accession>
<dbReference type="Gene3D" id="1.10.10.250">
    <property type="entry name" value="Ribosomal protein L11, C-terminal domain"/>
    <property type="match status" value="1"/>
</dbReference>
<dbReference type="Pfam" id="PF00298">
    <property type="entry name" value="Ribosomal_L11"/>
    <property type="match status" value="1"/>
</dbReference>
<dbReference type="GO" id="GO:0070180">
    <property type="term" value="F:large ribosomal subunit rRNA binding"/>
    <property type="evidence" value="ECO:0007669"/>
    <property type="project" value="TreeGrafter"/>
</dbReference>
<keyword evidence="6" id="KW-1185">Reference proteome</keyword>
<gene>
    <name evidence="5" type="ORF">NAEGRDRAFT_4914</name>
</gene>
<evidence type="ECO:0000259" key="4">
    <source>
        <dbReference type="Pfam" id="PF00298"/>
    </source>
</evidence>
<keyword evidence="3" id="KW-0687">Ribonucleoprotein</keyword>
<sequence>AQLAPIFGPLGVSPRRVGDQLAKFVKSLNWTAKHIRVRFIIKTFSQLDLELAEHSPLTIISNLAEPQQVALGTYAIHDGNLTFDQVIQIAQSKKPSKTARNLTAKVKEVLGTCVSIGCTVNGEEPRMVLMQINNGSTAYQIPES</sequence>
<dbReference type="InterPro" id="IPR020783">
    <property type="entry name" value="Ribosomal_uL11_C"/>
</dbReference>
<evidence type="ECO:0000313" key="6">
    <source>
        <dbReference type="Proteomes" id="UP000006671"/>
    </source>
</evidence>
<dbReference type="SUPFAM" id="SSF46906">
    <property type="entry name" value="Ribosomal protein L11, C-terminal domain"/>
    <property type="match status" value="1"/>
</dbReference>
<dbReference type="GeneID" id="8852624"/>
<dbReference type="GO" id="GO:0006412">
    <property type="term" value="P:translation"/>
    <property type="evidence" value="ECO:0007669"/>
    <property type="project" value="InterPro"/>
</dbReference>
<dbReference type="GO" id="GO:0022625">
    <property type="term" value="C:cytosolic large ribosomal subunit"/>
    <property type="evidence" value="ECO:0007669"/>
    <property type="project" value="TreeGrafter"/>
</dbReference>
<dbReference type="Proteomes" id="UP000006671">
    <property type="component" value="Unassembled WGS sequence"/>
</dbReference>
<dbReference type="AlphaFoldDB" id="D2V210"/>
<evidence type="ECO:0000313" key="5">
    <source>
        <dbReference type="EMBL" id="EFC49252.1"/>
    </source>
</evidence>
<proteinExistence type="inferred from homology"/>
<dbReference type="GO" id="GO:0003735">
    <property type="term" value="F:structural constituent of ribosome"/>
    <property type="evidence" value="ECO:0007669"/>
    <property type="project" value="InterPro"/>
</dbReference>
<dbReference type="InParanoid" id="D2V210"/>
<dbReference type="PANTHER" id="PTHR11661:SF2">
    <property type="entry name" value="LARGE RIBOSOMAL SUBUNIT PROTEIN UL11"/>
    <property type="match status" value="1"/>
</dbReference>
<feature type="non-terminal residue" evidence="5">
    <location>
        <position position="144"/>
    </location>
</feature>
<dbReference type="EMBL" id="GG738848">
    <property type="protein sequence ID" value="EFC49252.1"/>
    <property type="molecule type" value="Genomic_DNA"/>
</dbReference>
<dbReference type="InterPro" id="IPR020785">
    <property type="entry name" value="Ribosomal_uL11_CS"/>
</dbReference>
<evidence type="ECO:0000256" key="2">
    <source>
        <dbReference type="ARBA" id="ARBA00022980"/>
    </source>
</evidence>
<dbReference type="VEuPathDB" id="AmoebaDB:NAEGRDRAFT_4914"/>
<dbReference type="InterPro" id="IPR000911">
    <property type="entry name" value="Ribosomal_uL11"/>
</dbReference>
<feature type="domain" description="Large ribosomal subunit protein uL11 C-terminal" evidence="4">
    <location>
        <begin position="79"/>
        <end position="120"/>
    </location>
</feature>
<dbReference type="SMART" id="SM00649">
    <property type="entry name" value="RL11"/>
    <property type="match status" value="1"/>
</dbReference>
<dbReference type="STRING" id="5762.D2V210"/>
<comment type="similarity">
    <text evidence="1">Belongs to the universal ribosomal protein uL11 family.</text>
</comment>
<dbReference type="PROSITE" id="PS00359">
    <property type="entry name" value="RIBOSOMAL_L11"/>
    <property type="match status" value="1"/>
</dbReference>
<dbReference type="OrthoDB" id="1478556at2759"/>
<evidence type="ECO:0000256" key="3">
    <source>
        <dbReference type="ARBA" id="ARBA00023274"/>
    </source>
</evidence>
<keyword evidence="2" id="KW-0689">Ribosomal protein</keyword>
<dbReference type="InterPro" id="IPR036769">
    <property type="entry name" value="Ribosomal_uL11_C_sf"/>
</dbReference>
<evidence type="ECO:0000256" key="1">
    <source>
        <dbReference type="ARBA" id="ARBA00010537"/>
    </source>
</evidence>
<dbReference type="RefSeq" id="XP_002681996.1">
    <property type="nucleotide sequence ID" value="XM_002681950.1"/>
</dbReference>
<organism evidence="6">
    <name type="scientific">Naegleria gruberi</name>
    <name type="common">Amoeba</name>
    <dbReference type="NCBI Taxonomy" id="5762"/>
    <lineage>
        <taxon>Eukaryota</taxon>
        <taxon>Discoba</taxon>
        <taxon>Heterolobosea</taxon>
        <taxon>Tetramitia</taxon>
        <taxon>Eutetramitia</taxon>
        <taxon>Vahlkampfiidae</taxon>
        <taxon>Naegleria</taxon>
    </lineage>
</organism>
<dbReference type="PANTHER" id="PTHR11661">
    <property type="entry name" value="60S RIBOSOMAL PROTEIN L12"/>
    <property type="match status" value="1"/>
</dbReference>
<reference evidence="5 6" key="1">
    <citation type="journal article" date="2010" name="Cell">
        <title>The genome of Naegleria gruberi illuminates early eukaryotic versatility.</title>
        <authorList>
            <person name="Fritz-Laylin L.K."/>
            <person name="Prochnik S.E."/>
            <person name="Ginger M.L."/>
            <person name="Dacks J.B."/>
            <person name="Carpenter M.L."/>
            <person name="Field M.C."/>
            <person name="Kuo A."/>
            <person name="Paredez A."/>
            <person name="Chapman J."/>
            <person name="Pham J."/>
            <person name="Shu S."/>
            <person name="Neupane R."/>
            <person name="Cipriano M."/>
            <person name="Mancuso J."/>
            <person name="Tu H."/>
            <person name="Salamov A."/>
            <person name="Lindquist E."/>
            <person name="Shapiro H."/>
            <person name="Lucas S."/>
            <person name="Grigoriev I.V."/>
            <person name="Cande W.Z."/>
            <person name="Fulton C."/>
            <person name="Rokhsar D.S."/>
            <person name="Dawson S.C."/>
        </authorList>
    </citation>
    <scope>NUCLEOTIDE SEQUENCE [LARGE SCALE GENOMIC DNA]</scope>
    <source>
        <strain evidence="5 6">NEG-M</strain>
    </source>
</reference>
<name>D2V210_NAEGR</name>
<dbReference type="eggNOG" id="KOG0886">
    <property type="taxonomic scope" value="Eukaryota"/>
</dbReference>
<protein>
    <submittedName>
        <fullName evidence="5">Predicted protein</fullName>
    </submittedName>
</protein>
<feature type="non-terminal residue" evidence="5">
    <location>
        <position position="1"/>
    </location>
</feature>
<dbReference type="KEGG" id="ngr:NAEGRDRAFT_4914"/>